<dbReference type="SUPFAM" id="SSF49464">
    <property type="entry name" value="Carboxypeptidase regulatory domain-like"/>
    <property type="match status" value="1"/>
</dbReference>
<dbReference type="InterPro" id="IPR023997">
    <property type="entry name" value="TonB-dep_OMP_SusC/RagA_CS"/>
</dbReference>
<dbReference type="InterPro" id="IPR036942">
    <property type="entry name" value="Beta-barrel_TonB_sf"/>
</dbReference>
<dbReference type="InterPro" id="IPR037066">
    <property type="entry name" value="Plug_dom_sf"/>
</dbReference>
<dbReference type="Pfam" id="PF07660">
    <property type="entry name" value="STN"/>
    <property type="match status" value="1"/>
</dbReference>
<evidence type="ECO:0000256" key="1">
    <source>
        <dbReference type="ARBA" id="ARBA00004571"/>
    </source>
</evidence>
<dbReference type="SUPFAM" id="SSF56935">
    <property type="entry name" value="Porins"/>
    <property type="match status" value="1"/>
</dbReference>
<dbReference type="Pfam" id="PF07715">
    <property type="entry name" value="Plug"/>
    <property type="match status" value="1"/>
</dbReference>
<keyword evidence="6 7" id="KW-0998">Cell outer membrane</keyword>
<keyword evidence="3 7" id="KW-1134">Transmembrane beta strand</keyword>
<evidence type="ECO:0000256" key="7">
    <source>
        <dbReference type="PROSITE-ProRule" id="PRU01360"/>
    </source>
</evidence>
<evidence type="ECO:0000256" key="8">
    <source>
        <dbReference type="SAM" id="SignalP"/>
    </source>
</evidence>
<dbReference type="AlphaFoldDB" id="A0A3P2A8Y3"/>
<dbReference type="NCBIfam" id="TIGR04056">
    <property type="entry name" value="OMP_RagA_SusC"/>
    <property type="match status" value="1"/>
</dbReference>
<dbReference type="PROSITE" id="PS52016">
    <property type="entry name" value="TONB_DEPENDENT_REC_3"/>
    <property type="match status" value="1"/>
</dbReference>
<dbReference type="Proteomes" id="UP000279562">
    <property type="component" value="Unassembled WGS sequence"/>
</dbReference>
<proteinExistence type="inferred from homology"/>
<evidence type="ECO:0000259" key="9">
    <source>
        <dbReference type="Pfam" id="PF07660"/>
    </source>
</evidence>
<dbReference type="Gene3D" id="2.40.170.20">
    <property type="entry name" value="TonB-dependent receptor, beta-barrel domain"/>
    <property type="match status" value="1"/>
</dbReference>
<accession>A0A3P2A8Y3</accession>
<comment type="subcellular location">
    <subcellularLocation>
        <location evidence="1 7">Cell outer membrane</location>
        <topology evidence="1 7">Multi-pass membrane protein</topology>
    </subcellularLocation>
</comment>
<feature type="chain" id="PRO_5018209941" evidence="8">
    <location>
        <begin position="41"/>
        <end position="1133"/>
    </location>
</feature>
<organism evidence="11 12">
    <name type="scientific">Prevotella heparinolytica</name>
    <dbReference type="NCBI Taxonomy" id="28113"/>
    <lineage>
        <taxon>Bacteria</taxon>
        <taxon>Pseudomonadati</taxon>
        <taxon>Bacteroidota</taxon>
        <taxon>Bacteroidia</taxon>
        <taxon>Bacteroidales</taxon>
        <taxon>Bacteroidaceae</taxon>
        <taxon>Bacteroides</taxon>
    </lineage>
</organism>
<protein>
    <submittedName>
        <fullName evidence="11">SusC/RagA family TonB-linked outer membrane protein</fullName>
    </submittedName>
</protein>
<dbReference type="InterPro" id="IPR023996">
    <property type="entry name" value="TonB-dep_OMP_SusC/RagA"/>
</dbReference>
<dbReference type="Pfam" id="PF13715">
    <property type="entry name" value="CarbopepD_reg_2"/>
    <property type="match status" value="1"/>
</dbReference>
<feature type="signal peptide" evidence="8">
    <location>
        <begin position="1"/>
        <end position="40"/>
    </location>
</feature>
<sequence>MKNKLIGDAFSGKIPCVNLFYRTMRITMFLLCFCSFCVMAGNAHSQSAKVTLKKNHGTVLDVLREIEHQTNYLFIYSNDVDMNRSVSIDVKEKSVEMVLTGLFARKGISFQLEGRHIVLSANAASAGPNASPQQREKTETLTGTVFDETGEPLIGVSIKVQGTSVGAITDMDGKFTVQAPLKSVLEVSFIGYKTRTIVVGREKQFRIYMEEDTKLLDEVIVVGYGTTSKRKTSAAIASINAADIAKTPTANITQSLAGRAPGLIVNTSGGGINNYASISIRGGETPLFVIDDIICEERDFRNLNPEDIDQMSILKDAASTAVYGARAANGIIMVVTKQGKAGKMSVNYSFNYNWSRPTIMPEKLSSYEAARYLNMGLANDGMKERFSAEELKLFADGSDQHHYPNVDWQELAMNRFAPEQRHTLTVTGGSEKVKAYTSFSYYDQQSIYKNNTNNLQRYNYRTNLVADFKEVGLKVTSDIEGYLVKSREPLSTTGGNYYSVWSHIQNKLPWENAYNQYGQLNNIPDNPMAEISPEAGYSKGEIVTVRANLGLEWSVPWVPGLRLKTMGNYRITSDRQKDWKKSPILYDWDGNPNTPSKPSLNKYYWNRQEYTVQAFANYDRTFNALHTVGFTAGIEANKYMYDNATLGRKEYLLDVDQINPGPVATATNSSTEGTHTRAGVVARLKYDYASKYVVDGSMRYDGSDNFPRGKRWGTFYAASAAWVLSEEAFWQNLKDRHIFDLFKIRASYGEIGQDNIAAYAYLQSYGLDERGYLLGGSFYPGFSEGTLVSKDITWYTTRSMNIGVDFSSLNNRLSGSVEYFRMSTKGYLTSPSNVNYTDPLGTALPQVKSDGESIRQGGEFILQWKEKRGDFEYAVAANFTYFDSYWMNNPYESVTDLKNPYKRTTHAKGYWGVGYETLGYYQNQEDVMNSPKRQNSVNLGAGDIKYHDFNGDGIIDGNDQHRIGKNASPRGQYGLSLDLNYKGWFLNMLWQGATAKDFYLGDKLQGQGTNAGYLAVIYDFQKDVWTPENTDAKFPRLRSTPGYNGNNNYASSDFWLLNTGYLRLKNLNIGYDLKHKVLKRVPWITKCDVSLSGYNLLTFSSSNKYNIDPEIGDGNLYTYPVSKVYSISFNIGF</sequence>
<comment type="caution">
    <text evidence="11">The sequence shown here is derived from an EMBL/GenBank/DDBJ whole genome shotgun (WGS) entry which is preliminary data.</text>
</comment>
<dbReference type="FunFam" id="2.60.40.1120:FF:000003">
    <property type="entry name" value="Outer membrane protein Omp121"/>
    <property type="match status" value="1"/>
</dbReference>
<evidence type="ECO:0000313" key="12">
    <source>
        <dbReference type="Proteomes" id="UP000279562"/>
    </source>
</evidence>
<evidence type="ECO:0000256" key="5">
    <source>
        <dbReference type="ARBA" id="ARBA00023136"/>
    </source>
</evidence>
<evidence type="ECO:0000259" key="10">
    <source>
        <dbReference type="Pfam" id="PF07715"/>
    </source>
</evidence>
<feature type="domain" description="TonB-dependent receptor plug" evidence="10">
    <location>
        <begin position="229"/>
        <end position="331"/>
    </location>
</feature>
<dbReference type="InterPro" id="IPR011662">
    <property type="entry name" value="Secretin/TonB_short_N"/>
</dbReference>
<dbReference type="InterPro" id="IPR012910">
    <property type="entry name" value="Plug_dom"/>
</dbReference>
<evidence type="ECO:0000256" key="3">
    <source>
        <dbReference type="ARBA" id="ARBA00022452"/>
    </source>
</evidence>
<comment type="similarity">
    <text evidence="7">Belongs to the TonB-dependent receptor family.</text>
</comment>
<dbReference type="EMBL" id="RQYF01000025">
    <property type="protein sequence ID" value="RRD91418.1"/>
    <property type="molecule type" value="Genomic_DNA"/>
</dbReference>
<dbReference type="GO" id="GO:0009279">
    <property type="term" value="C:cell outer membrane"/>
    <property type="evidence" value="ECO:0007669"/>
    <property type="project" value="UniProtKB-SubCell"/>
</dbReference>
<keyword evidence="12" id="KW-1185">Reference proteome</keyword>
<keyword evidence="8" id="KW-0732">Signal</keyword>
<dbReference type="Gene3D" id="2.170.130.10">
    <property type="entry name" value="TonB-dependent receptor, plug domain"/>
    <property type="match status" value="1"/>
</dbReference>
<feature type="domain" description="Secretin/TonB short N-terminal" evidence="9">
    <location>
        <begin position="72"/>
        <end position="121"/>
    </location>
</feature>
<dbReference type="InterPro" id="IPR039426">
    <property type="entry name" value="TonB-dep_rcpt-like"/>
</dbReference>
<keyword evidence="2 7" id="KW-0813">Transport</keyword>
<dbReference type="RefSeq" id="WP_125239096.1">
    <property type="nucleotide sequence ID" value="NZ_RQYF01000025.1"/>
</dbReference>
<evidence type="ECO:0000313" key="11">
    <source>
        <dbReference type="EMBL" id="RRD91418.1"/>
    </source>
</evidence>
<name>A0A3P2A8Y3_9BACE</name>
<evidence type="ECO:0000256" key="2">
    <source>
        <dbReference type="ARBA" id="ARBA00022448"/>
    </source>
</evidence>
<evidence type="ECO:0000256" key="4">
    <source>
        <dbReference type="ARBA" id="ARBA00022692"/>
    </source>
</evidence>
<reference evidence="11 12" key="1">
    <citation type="submission" date="2018-11" db="EMBL/GenBank/DDBJ databases">
        <title>Genomes From Bacteria Associated with the Canine Oral Cavity: a Test Case for Automated Genome-Based Taxonomic Assignment.</title>
        <authorList>
            <person name="Coil D.A."/>
            <person name="Jospin G."/>
            <person name="Darling A.E."/>
            <person name="Wallis C."/>
            <person name="Davis I.J."/>
            <person name="Harris S."/>
            <person name="Eisen J.A."/>
            <person name="Holcombe L.J."/>
            <person name="O'Flynn C."/>
        </authorList>
    </citation>
    <scope>NUCLEOTIDE SEQUENCE [LARGE SCALE GENOMIC DNA]</scope>
    <source>
        <strain evidence="11 12">OH1047_COT-310</strain>
    </source>
</reference>
<dbReference type="InterPro" id="IPR008969">
    <property type="entry name" value="CarboxyPept-like_regulatory"/>
</dbReference>
<keyword evidence="5 7" id="KW-0472">Membrane</keyword>
<evidence type="ECO:0000256" key="6">
    <source>
        <dbReference type="ARBA" id="ARBA00023237"/>
    </source>
</evidence>
<dbReference type="NCBIfam" id="TIGR04057">
    <property type="entry name" value="SusC_RagA_signa"/>
    <property type="match status" value="1"/>
</dbReference>
<keyword evidence="4 7" id="KW-0812">Transmembrane</keyword>
<dbReference type="Gene3D" id="2.60.40.1120">
    <property type="entry name" value="Carboxypeptidase-like, regulatory domain"/>
    <property type="match status" value="1"/>
</dbReference>
<gene>
    <name evidence="11" type="ORF">EII33_07065</name>
</gene>